<feature type="compositionally biased region" description="Basic and acidic residues" evidence="4">
    <location>
        <begin position="157"/>
        <end position="172"/>
    </location>
</feature>
<evidence type="ECO:0000259" key="5">
    <source>
        <dbReference type="PROSITE" id="PS51058"/>
    </source>
</evidence>
<feature type="domain" description="CXXC-type" evidence="5">
    <location>
        <begin position="11"/>
        <end position="57"/>
    </location>
</feature>
<dbReference type="GO" id="GO:0003677">
    <property type="term" value="F:DNA binding"/>
    <property type="evidence" value="ECO:0007669"/>
    <property type="project" value="InterPro"/>
</dbReference>
<reference evidence="6" key="1">
    <citation type="submission" date="2021-01" db="EMBL/GenBank/DDBJ databases">
        <authorList>
            <person name="Corre E."/>
            <person name="Pelletier E."/>
            <person name="Niang G."/>
            <person name="Scheremetjew M."/>
            <person name="Finn R."/>
            <person name="Kale V."/>
            <person name="Holt S."/>
            <person name="Cochrane G."/>
            <person name="Meng A."/>
            <person name="Brown T."/>
            <person name="Cohen L."/>
        </authorList>
    </citation>
    <scope>NUCLEOTIDE SEQUENCE</scope>
    <source>
        <strain evidence="6">CCMP1510</strain>
    </source>
</reference>
<keyword evidence="2" id="KW-0863">Zinc-finger</keyword>
<gene>
    <name evidence="6" type="ORF">ALAG00032_LOCUS5746</name>
</gene>
<proteinExistence type="predicted"/>
<feature type="region of interest" description="Disordered" evidence="4">
    <location>
        <begin position="255"/>
        <end position="280"/>
    </location>
</feature>
<dbReference type="GO" id="GO:0008270">
    <property type="term" value="F:zinc ion binding"/>
    <property type="evidence" value="ECO:0007669"/>
    <property type="project" value="UniProtKB-KW"/>
</dbReference>
<feature type="compositionally biased region" description="Low complexity" evidence="4">
    <location>
        <begin position="255"/>
        <end position="264"/>
    </location>
</feature>
<dbReference type="EMBL" id="HBIJ01008147">
    <property type="protein sequence ID" value="CAE0365004.1"/>
    <property type="molecule type" value="Transcribed_RNA"/>
</dbReference>
<dbReference type="PROSITE" id="PS51058">
    <property type="entry name" value="ZF_CXXC"/>
    <property type="match status" value="1"/>
</dbReference>
<dbReference type="AlphaFoldDB" id="A0A7S3JVL6"/>
<accession>A0A7S3JVL6</accession>
<feature type="region of interest" description="Disordered" evidence="4">
    <location>
        <begin position="293"/>
        <end position="334"/>
    </location>
</feature>
<keyword evidence="1" id="KW-0479">Metal-binding</keyword>
<dbReference type="InterPro" id="IPR002857">
    <property type="entry name" value="Znf_CXXC"/>
</dbReference>
<evidence type="ECO:0000313" key="6">
    <source>
        <dbReference type="EMBL" id="CAE0365004.1"/>
    </source>
</evidence>
<evidence type="ECO:0000256" key="2">
    <source>
        <dbReference type="ARBA" id="ARBA00022771"/>
    </source>
</evidence>
<dbReference type="Pfam" id="PF02008">
    <property type="entry name" value="zf-CXXC"/>
    <property type="match status" value="1"/>
</dbReference>
<name>A0A7S3JVL6_9STRA</name>
<feature type="compositionally biased region" description="Basic and acidic residues" evidence="4">
    <location>
        <begin position="300"/>
        <end position="312"/>
    </location>
</feature>
<evidence type="ECO:0000256" key="4">
    <source>
        <dbReference type="SAM" id="MobiDB-lite"/>
    </source>
</evidence>
<evidence type="ECO:0000256" key="3">
    <source>
        <dbReference type="ARBA" id="ARBA00022833"/>
    </source>
</evidence>
<feature type="region of interest" description="Disordered" evidence="4">
    <location>
        <begin position="157"/>
        <end position="192"/>
    </location>
</feature>
<organism evidence="6">
    <name type="scientific">Aureoumbra lagunensis</name>
    <dbReference type="NCBI Taxonomy" id="44058"/>
    <lineage>
        <taxon>Eukaryota</taxon>
        <taxon>Sar</taxon>
        <taxon>Stramenopiles</taxon>
        <taxon>Ochrophyta</taxon>
        <taxon>Pelagophyceae</taxon>
        <taxon>Pelagomonadales</taxon>
        <taxon>Aureoumbra</taxon>
    </lineage>
</organism>
<keyword evidence="3" id="KW-0862">Zinc</keyword>
<sequence>MPAQSSRRLGMKTKRKRCGCCEGCRAIECGKCRYCLDMKKRGGSGTLRRPCEKRGCIATSSGEGRGDSGRIKKAQKTTSIKTIEERRTICIDGFHFDSLELCTLCQAVAEEHSDRDQNIDWSAISTKLQNQENSFDALLTLRRAATRLEDEARAIETAKEKQEATSKNSLEKKARRNNFSIPKSKKGRTQDDIKIYEYPHPNLRDILPTAKDTQSFSRSKLEQQIQNRIKATSKKERWSPARCRALWRWLAYAQDPPSSTSDDTSSSEEEIVSSFHPDDDRAILDPWEQAYRAQSSTNVQKDDKVVPEKNKNESTLVQMSSRPRGDSSDSSSSRLGDLTAAALFCEKQQNRLPPTITTSTQQKGVSPMMPAQFIDSTPSFTMPPPPNTWFPPPMNQNLFALGLPPPCFPAPFMPPPPSYPARPFNQHFGPQ</sequence>
<evidence type="ECO:0000256" key="1">
    <source>
        <dbReference type="ARBA" id="ARBA00022723"/>
    </source>
</evidence>
<protein>
    <recommendedName>
        <fullName evidence="5">CXXC-type domain-containing protein</fullName>
    </recommendedName>
</protein>